<dbReference type="AlphaFoldDB" id="A0A290S9X7"/>
<evidence type="ECO:0008006" key="4">
    <source>
        <dbReference type="Google" id="ProtNLM"/>
    </source>
</evidence>
<dbReference type="InterPro" id="IPR011990">
    <property type="entry name" value="TPR-like_helical_dom_sf"/>
</dbReference>
<dbReference type="Proteomes" id="UP000016505">
    <property type="component" value="Chromosome II"/>
</dbReference>
<organism evidence="2 3">
    <name type="scientific">Pseudoalteromonas arctica A 37-1-2</name>
    <dbReference type="NCBI Taxonomy" id="1117313"/>
    <lineage>
        <taxon>Bacteria</taxon>
        <taxon>Pseudomonadati</taxon>
        <taxon>Pseudomonadota</taxon>
        <taxon>Gammaproteobacteria</taxon>
        <taxon>Alteromonadales</taxon>
        <taxon>Pseudoalteromonadaceae</taxon>
        <taxon>Pseudoalteromonas</taxon>
    </lineage>
</organism>
<keyword evidence="1" id="KW-0732">Signal</keyword>
<feature type="signal peptide" evidence="1">
    <location>
        <begin position="1"/>
        <end position="23"/>
    </location>
</feature>
<protein>
    <recommendedName>
        <fullName evidence="4">Tetratricopeptide repeat-like domain-containing protein</fullName>
    </recommendedName>
</protein>
<dbReference type="RefSeq" id="WP_010553967.1">
    <property type="nucleotide sequence ID" value="NZ_CP011026.1"/>
</dbReference>
<evidence type="ECO:0000256" key="1">
    <source>
        <dbReference type="SAM" id="SignalP"/>
    </source>
</evidence>
<proteinExistence type="predicted"/>
<gene>
    <name evidence="2" type="ORF">PARC_b0496</name>
</gene>
<evidence type="ECO:0000313" key="2">
    <source>
        <dbReference type="EMBL" id="ATC88689.1"/>
    </source>
</evidence>
<sequence>MHLSIFKSVAFITLCLTPLALSAAPFTPKDDAVIANSNSTLSASLSVDEINTLVTNSQYAGQTERLQGLLKTRLAQLYKQTPSSQIGYLYARVLQKEHLFDEAIDIANNVLIKEPKHSNSHLLLANIFMTQGKFAQAKKHCVALIGQVSTITASTCVLDVQSQHESVLDSYQALVKIINNNQTSLATNHVLSEMSYRLNNYKQALSHLQSVDLVQAPVSLIVLWADIQIALNQPQQVLNTLSVLLPDKSNLEDAILLRLSIAEKKLNKRDKKWQNTMAQRVTLRELRKDSFHASDLAKYYLDVQPNREKALYWAHINWQQAKMSTDEQLLTQAKAMQRDTL</sequence>
<feature type="chain" id="PRO_5012200178" description="Tetratricopeptide repeat-like domain-containing protein" evidence="1">
    <location>
        <begin position="24"/>
        <end position="341"/>
    </location>
</feature>
<reference evidence="2 3" key="1">
    <citation type="journal article" date="2012" name="J. Bacteriol.">
        <title>Genome sequences of type strains of seven species of the marine bacterium Pseudoalteromonas.</title>
        <authorList>
            <person name="Xie B.B."/>
            <person name="Shu Y.L."/>
            <person name="Qin Q.L."/>
            <person name="Rong J.C."/>
            <person name="Zhang X.Y."/>
            <person name="Chen X.L."/>
            <person name="Shi M."/>
            <person name="He H.L."/>
            <person name="Zhou B.C."/>
            <person name="Zhang Y.Z."/>
        </authorList>
    </citation>
    <scope>NUCLEOTIDE SEQUENCE [LARGE SCALE GENOMIC DNA]</scope>
    <source>
        <strain evidence="2 3">A 37-1-2</strain>
    </source>
</reference>
<dbReference type="KEGG" id="part:PARC_b0496"/>
<dbReference type="OrthoDB" id="5761728at2"/>
<evidence type="ECO:0000313" key="3">
    <source>
        <dbReference type="Proteomes" id="UP000016505"/>
    </source>
</evidence>
<accession>A0A290S9X7</accession>
<name>A0A290S9X7_9GAMM</name>
<dbReference type="SUPFAM" id="SSF48452">
    <property type="entry name" value="TPR-like"/>
    <property type="match status" value="1"/>
</dbReference>
<dbReference type="Gene3D" id="1.25.40.10">
    <property type="entry name" value="Tetratricopeptide repeat domain"/>
    <property type="match status" value="1"/>
</dbReference>
<dbReference type="EMBL" id="CP011026">
    <property type="protein sequence ID" value="ATC88689.1"/>
    <property type="molecule type" value="Genomic_DNA"/>
</dbReference>